<dbReference type="Gene3D" id="3.30.590.10">
    <property type="entry name" value="Glutamine synthetase/guanido kinase, catalytic domain"/>
    <property type="match status" value="1"/>
</dbReference>
<dbReference type="PANTHER" id="PTHR43785">
    <property type="entry name" value="GAMMA-GLUTAMYLPUTRESCINE SYNTHETASE"/>
    <property type="match status" value="1"/>
</dbReference>
<evidence type="ECO:0000259" key="5">
    <source>
        <dbReference type="PROSITE" id="PS51987"/>
    </source>
</evidence>
<evidence type="ECO:0000313" key="6">
    <source>
        <dbReference type="EMBL" id="MFC6044113.1"/>
    </source>
</evidence>
<dbReference type="EMBL" id="JBHSRJ010000004">
    <property type="protein sequence ID" value="MFC6044113.1"/>
    <property type="molecule type" value="Genomic_DNA"/>
</dbReference>
<feature type="domain" description="GS catalytic" evidence="5">
    <location>
        <begin position="101"/>
        <end position="431"/>
    </location>
</feature>
<proteinExistence type="inferred from homology"/>
<sequence>MPDLDGVRLIGGSIVDMAGVSRAKYVPTSRLTAFQTVGMGASPSWSVFCVDGSIAFTPSLGVVGDLRIRIDPGDLRVVEDGIAWAPGDLWLQDGHPSPMCARSRLSDVVDRARAAGLSPAVGAELECTLLSADGGHATTAPWSPYGLRTSLELAAFLVDLMTAADRAGLVIDQVHTEYGHDQLEISLAPGDPVAAADDVVLARTLLGRTAAKHGMAVSFSPVPFTGEAGNGAHLHLSLATNDGPLLAGGSGPHGLTPAGGSAIAGVLDTLPELLGVYAGSALSSLRLVPGNWAGAAACWGLENREAAVRLVLGGRASAHGANIELKVVDPSANPYLAVAAFLGSALRGIDAALPLPPEASANPAEMDLDLTPLPSDQAAAIDALESSAAAAEILGAPIVEGIVSVRRHEVATYPDPANPDVAEALRLAWTC</sequence>
<evidence type="ECO:0000256" key="4">
    <source>
        <dbReference type="RuleBase" id="RU000384"/>
    </source>
</evidence>
<evidence type="ECO:0000313" key="7">
    <source>
        <dbReference type="Proteomes" id="UP001596135"/>
    </source>
</evidence>
<accession>A0ABW1LK95</accession>
<gene>
    <name evidence="6" type="ORF">ACFPYL_13540</name>
</gene>
<name>A0ABW1LK95_9ACTN</name>
<dbReference type="SUPFAM" id="SSF55931">
    <property type="entry name" value="Glutamine synthetase/guanido kinase"/>
    <property type="match status" value="1"/>
</dbReference>
<dbReference type="PANTHER" id="PTHR43785:SF12">
    <property type="entry name" value="TYPE-1 GLUTAMINE SYNTHETASE 2"/>
    <property type="match status" value="1"/>
</dbReference>
<dbReference type="InterPro" id="IPR036651">
    <property type="entry name" value="Gln_synt_N_sf"/>
</dbReference>
<protein>
    <recommendedName>
        <fullName evidence="5">GS catalytic domain-containing protein</fullName>
    </recommendedName>
</protein>
<dbReference type="InterPro" id="IPR014746">
    <property type="entry name" value="Gln_synth/guanido_kin_cat_dom"/>
</dbReference>
<comment type="caution">
    <text evidence="6">The sequence shown here is derived from an EMBL/GenBank/DDBJ whole genome shotgun (WGS) entry which is preliminary data.</text>
</comment>
<evidence type="ECO:0000256" key="2">
    <source>
        <dbReference type="ARBA" id="ARBA00022598"/>
    </source>
</evidence>
<dbReference type="Gene3D" id="3.10.20.70">
    <property type="entry name" value="Glutamine synthetase, N-terminal domain"/>
    <property type="match status" value="1"/>
</dbReference>
<dbReference type="PROSITE" id="PS51987">
    <property type="entry name" value="GS_CATALYTIC"/>
    <property type="match status" value="1"/>
</dbReference>
<evidence type="ECO:0000256" key="3">
    <source>
        <dbReference type="PROSITE-ProRule" id="PRU01331"/>
    </source>
</evidence>
<dbReference type="Proteomes" id="UP001596135">
    <property type="component" value="Unassembled WGS sequence"/>
</dbReference>
<dbReference type="RefSeq" id="WP_379154887.1">
    <property type="nucleotide sequence ID" value="NZ_JBHSRJ010000004.1"/>
</dbReference>
<evidence type="ECO:0000256" key="1">
    <source>
        <dbReference type="ARBA" id="ARBA00009897"/>
    </source>
</evidence>
<dbReference type="InterPro" id="IPR008146">
    <property type="entry name" value="Gln_synth_cat_dom"/>
</dbReference>
<dbReference type="Pfam" id="PF00120">
    <property type="entry name" value="Gln-synt_C"/>
    <property type="match status" value="1"/>
</dbReference>
<comment type="similarity">
    <text evidence="1 3 4">Belongs to the glutamine synthetase family.</text>
</comment>
<organism evidence="6 7">
    <name type="scientific">Nocardioides hankookensis</name>
    <dbReference type="NCBI Taxonomy" id="443157"/>
    <lineage>
        <taxon>Bacteria</taxon>
        <taxon>Bacillati</taxon>
        <taxon>Actinomycetota</taxon>
        <taxon>Actinomycetes</taxon>
        <taxon>Propionibacteriales</taxon>
        <taxon>Nocardioidaceae</taxon>
        <taxon>Nocardioides</taxon>
    </lineage>
</organism>
<keyword evidence="2" id="KW-0436">Ligase</keyword>
<dbReference type="SMART" id="SM01230">
    <property type="entry name" value="Gln-synt_C"/>
    <property type="match status" value="1"/>
</dbReference>
<reference evidence="7" key="1">
    <citation type="journal article" date="2019" name="Int. J. Syst. Evol. Microbiol.">
        <title>The Global Catalogue of Microorganisms (GCM) 10K type strain sequencing project: providing services to taxonomists for standard genome sequencing and annotation.</title>
        <authorList>
            <consortium name="The Broad Institute Genomics Platform"/>
            <consortium name="The Broad Institute Genome Sequencing Center for Infectious Disease"/>
            <person name="Wu L."/>
            <person name="Ma J."/>
        </authorList>
    </citation>
    <scope>NUCLEOTIDE SEQUENCE [LARGE SCALE GENOMIC DNA]</scope>
    <source>
        <strain evidence="7">CCUG 54522</strain>
    </source>
</reference>
<keyword evidence="7" id="KW-1185">Reference proteome</keyword>